<comment type="function">
    <text evidence="4 5">Cell division protein that is part of the divisome complex and is recruited early to the Z-ring. Probably stimulates Z-ring formation, perhaps through the cross-linking of FtsZ protofilaments. Its function overlaps with FtsA.</text>
</comment>
<dbReference type="RefSeq" id="WP_072886685.1">
    <property type="nucleotide sequence ID" value="NZ_FRAE01000007.1"/>
</dbReference>
<dbReference type="Gene3D" id="3.30.110.150">
    <property type="entry name" value="SepF-like protein"/>
    <property type="match status" value="1"/>
</dbReference>
<dbReference type="HAMAP" id="MF_01197">
    <property type="entry name" value="SepF"/>
    <property type="match status" value="1"/>
</dbReference>
<dbReference type="PANTHER" id="PTHR35798">
    <property type="entry name" value="CELL DIVISION PROTEIN SEPF"/>
    <property type="match status" value="1"/>
</dbReference>
<comment type="subunit">
    <text evidence="5">Homodimer. Interacts with FtsZ.</text>
</comment>
<evidence type="ECO:0000256" key="2">
    <source>
        <dbReference type="ARBA" id="ARBA00023210"/>
    </source>
</evidence>
<keyword evidence="1 5" id="KW-0132">Cell division</keyword>
<dbReference type="GO" id="GO:0000917">
    <property type="term" value="P:division septum assembly"/>
    <property type="evidence" value="ECO:0007669"/>
    <property type="project" value="UniProtKB-KW"/>
</dbReference>
<dbReference type="Proteomes" id="UP000242497">
    <property type="component" value="Unassembled WGS sequence"/>
</dbReference>
<evidence type="ECO:0000256" key="4">
    <source>
        <dbReference type="ARBA" id="ARBA00044936"/>
    </source>
</evidence>
<gene>
    <name evidence="5" type="primary">sepF</name>
    <name evidence="6" type="ORF">SAMN02744037_00345</name>
</gene>
<dbReference type="InterPro" id="IPR038594">
    <property type="entry name" value="SepF-like_sf"/>
</dbReference>
<keyword evidence="2 5" id="KW-0717">Septation</keyword>
<comment type="subcellular location">
    <subcellularLocation>
        <location evidence="5">Cytoplasm</location>
    </subcellularLocation>
    <text evidence="5">Localizes to the division site, in a FtsZ-dependent manner.</text>
</comment>
<comment type="similarity">
    <text evidence="5">Belongs to the SepF family.</text>
</comment>
<dbReference type="STRING" id="1123349.SAMN02744037_00345"/>
<protein>
    <recommendedName>
        <fullName evidence="5">Cell division protein SepF</fullName>
    </recommendedName>
</protein>
<dbReference type="EMBL" id="FRAE01000007">
    <property type="protein sequence ID" value="SHJ57282.1"/>
    <property type="molecule type" value="Genomic_DNA"/>
</dbReference>
<dbReference type="GO" id="GO:0005737">
    <property type="term" value="C:cytoplasm"/>
    <property type="evidence" value="ECO:0007669"/>
    <property type="project" value="UniProtKB-SubCell"/>
</dbReference>
<dbReference type="InterPro" id="IPR023052">
    <property type="entry name" value="Cell_div_SepF"/>
</dbReference>
<keyword evidence="3 5" id="KW-0131">Cell cycle</keyword>
<dbReference type="AlphaFoldDB" id="A0A1M6KEE5"/>
<reference evidence="7" key="1">
    <citation type="submission" date="2016-11" db="EMBL/GenBank/DDBJ databases">
        <authorList>
            <person name="Varghese N."/>
            <person name="Submissions S."/>
        </authorList>
    </citation>
    <scope>NUCLEOTIDE SEQUENCE [LARGE SCALE GENOMIC DNA]</scope>
    <source>
        <strain evidence="7">DSM 15518</strain>
    </source>
</reference>
<dbReference type="PANTHER" id="PTHR35798:SF1">
    <property type="entry name" value="CELL DIVISION PROTEIN SEPF"/>
    <property type="match status" value="1"/>
</dbReference>
<name>A0A1M6KEE5_9FIRM</name>
<evidence type="ECO:0000313" key="7">
    <source>
        <dbReference type="Proteomes" id="UP000242497"/>
    </source>
</evidence>
<dbReference type="GO" id="GO:0043093">
    <property type="term" value="P:FtsZ-dependent cytokinesis"/>
    <property type="evidence" value="ECO:0007669"/>
    <property type="project" value="UniProtKB-UniRule"/>
</dbReference>
<proteinExistence type="inferred from homology"/>
<keyword evidence="5" id="KW-0963">Cytoplasm</keyword>
<keyword evidence="7" id="KW-1185">Reference proteome</keyword>
<evidence type="ECO:0000256" key="5">
    <source>
        <dbReference type="HAMAP-Rule" id="MF_01197"/>
    </source>
</evidence>
<sequence>MSDKFVDKVKKFMGFEEYEEEEYEEEEHEEEIIPFNQRTSSKINNKIVNIHATTQMKVMIHEPQEYDEAASIVDNLKNRKAVIVNLENIEDVELVKNIFHFISGAVYALDGSIQKVSKGIFILAPSNIDIDGNIKKELENKGLFPWQKEI</sequence>
<dbReference type="OrthoDB" id="9815206at2"/>
<accession>A0A1M6KEE5</accession>
<evidence type="ECO:0000256" key="3">
    <source>
        <dbReference type="ARBA" id="ARBA00023306"/>
    </source>
</evidence>
<evidence type="ECO:0000256" key="1">
    <source>
        <dbReference type="ARBA" id="ARBA00022618"/>
    </source>
</evidence>
<organism evidence="6 7">
    <name type="scientific">Tepidibacter formicigenes DSM 15518</name>
    <dbReference type="NCBI Taxonomy" id="1123349"/>
    <lineage>
        <taxon>Bacteria</taxon>
        <taxon>Bacillati</taxon>
        <taxon>Bacillota</taxon>
        <taxon>Clostridia</taxon>
        <taxon>Peptostreptococcales</taxon>
        <taxon>Peptostreptococcaceae</taxon>
        <taxon>Tepidibacter</taxon>
    </lineage>
</organism>
<dbReference type="InterPro" id="IPR007561">
    <property type="entry name" value="Cell_div_SepF/SepF-rel"/>
</dbReference>
<evidence type="ECO:0000313" key="6">
    <source>
        <dbReference type="EMBL" id="SHJ57282.1"/>
    </source>
</evidence>
<dbReference type="Pfam" id="PF04472">
    <property type="entry name" value="SepF"/>
    <property type="match status" value="1"/>
</dbReference>